<proteinExistence type="predicted"/>
<protein>
    <submittedName>
        <fullName evidence="1">Uncharacterized protein</fullName>
    </submittedName>
</protein>
<accession>A0ABY1PAF1</accession>
<sequence>MGSCLSRQLWERMVPDHIRGCFWVRESPGNSPDVTPASAERRAGAHSLSRLVEPWQIVQPLQDRTGPVASLRQALKPGNNDGADEKVLNVLQPSSPPRAGIYSTAWHWPENSLSSWPGRRAEVLSAPSGTNGSPHEAGMTARGCGGPVPFPAALEMSRPRIKSGVTDCIFRNAIPPAVTPAAAERRAGAHSLSRLVEPWQIVQPLQDQMRPGSC</sequence>
<reference evidence="1 2" key="1">
    <citation type="submission" date="2017-05" db="EMBL/GenBank/DDBJ databases">
        <authorList>
            <person name="Varghese N."/>
            <person name="Submissions S."/>
        </authorList>
    </citation>
    <scope>NUCLEOTIDE SEQUENCE [LARGE SCALE GENOMIC DNA]</scope>
    <source>
        <strain evidence="1 2">DSM 15949</strain>
    </source>
</reference>
<evidence type="ECO:0000313" key="2">
    <source>
        <dbReference type="Proteomes" id="UP001157914"/>
    </source>
</evidence>
<keyword evidence="2" id="KW-1185">Reference proteome</keyword>
<name>A0ABY1PAF1_9HYPH</name>
<gene>
    <name evidence="1" type="ORF">SAMN06265374_2986</name>
</gene>
<organism evidence="1 2">
    <name type="scientific">Roseibium denhamense</name>
    <dbReference type="NCBI Taxonomy" id="76305"/>
    <lineage>
        <taxon>Bacteria</taxon>
        <taxon>Pseudomonadati</taxon>
        <taxon>Pseudomonadota</taxon>
        <taxon>Alphaproteobacteria</taxon>
        <taxon>Hyphomicrobiales</taxon>
        <taxon>Stappiaceae</taxon>
        <taxon>Roseibium</taxon>
    </lineage>
</organism>
<comment type="caution">
    <text evidence="1">The sequence shown here is derived from an EMBL/GenBank/DDBJ whole genome shotgun (WGS) entry which is preliminary data.</text>
</comment>
<dbReference type="EMBL" id="FXTT01000004">
    <property type="protein sequence ID" value="SMP28724.1"/>
    <property type="molecule type" value="Genomic_DNA"/>
</dbReference>
<dbReference type="Proteomes" id="UP001157914">
    <property type="component" value="Unassembled WGS sequence"/>
</dbReference>
<evidence type="ECO:0000313" key="1">
    <source>
        <dbReference type="EMBL" id="SMP28724.1"/>
    </source>
</evidence>